<proteinExistence type="predicted"/>
<reference evidence="1" key="2">
    <citation type="submission" date="2023-06" db="EMBL/GenBank/DDBJ databases">
        <authorList>
            <person name="Lucena T."/>
            <person name="Sun Q."/>
        </authorList>
    </citation>
    <scope>NUCLEOTIDE SEQUENCE</scope>
    <source>
        <strain evidence="1">CECT 8869</strain>
    </source>
</reference>
<dbReference type="RefSeq" id="WP_304434789.1">
    <property type="nucleotide sequence ID" value="NZ_JAUKUC010000001.1"/>
</dbReference>
<accession>A0ABT8RLS5</accession>
<organism evidence="1 2">
    <name type="scientific">Maribacter confluentis</name>
    <dbReference type="NCBI Taxonomy" id="1656093"/>
    <lineage>
        <taxon>Bacteria</taxon>
        <taxon>Pseudomonadati</taxon>
        <taxon>Bacteroidota</taxon>
        <taxon>Flavobacteriia</taxon>
        <taxon>Flavobacteriales</taxon>
        <taxon>Flavobacteriaceae</taxon>
        <taxon>Maribacter</taxon>
    </lineage>
</organism>
<dbReference type="EMBL" id="JAUKUC010000001">
    <property type="protein sequence ID" value="MDO1511528.1"/>
    <property type="molecule type" value="Genomic_DNA"/>
</dbReference>
<gene>
    <name evidence="1" type="ORF">Q2T41_02460</name>
</gene>
<keyword evidence="2" id="KW-1185">Reference proteome</keyword>
<name>A0ABT8RLS5_9FLAO</name>
<comment type="caution">
    <text evidence="1">The sequence shown here is derived from an EMBL/GenBank/DDBJ whole genome shotgun (WGS) entry which is preliminary data.</text>
</comment>
<evidence type="ECO:0000313" key="1">
    <source>
        <dbReference type="EMBL" id="MDO1511528.1"/>
    </source>
</evidence>
<reference evidence="1" key="1">
    <citation type="journal article" date="2014" name="Int. J. Syst. Evol. Microbiol.">
        <title>Complete genome of a new Firmicutes species belonging to the dominant human colonic microbiota ('Ruminococcus bicirculans') reveals two chromosomes and a selective capacity to utilize plant glucans.</title>
        <authorList>
            <consortium name="NISC Comparative Sequencing Program"/>
            <person name="Wegmann U."/>
            <person name="Louis P."/>
            <person name="Goesmann A."/>
            <person name="Henrissat B."/>
            <person name="Duncan S.H."/>
            <person name="Flint H.J."/>
        </authorList>
    </citation>
    <scope>NUCLEOTIDE SEQUENCE</scope>
    <source>
        <strain evidence="1">CECT 8869</strain>
    </source>
</reference>
<sequence>MLRTTYDINQVCSFHLYGYGTERQNNSIMVNQFFESYIRGKSKGSIQFYIILKNSV</sequence>
<evidence type="ECO:0000313" key="2">
    <source>
        <dbReference type="Proteomes" id="UP001168579"/>
    </source>
</evidence>
<dbReference type="Proteomes" id="UP001168579">
    <property type="component" value="Unassembled WGS sequence"/>
</dbReference>
<protein>
    <submittedName>
        <fullName evidence="1">Uncharacterized protein</fullName>
    </submittedName>
</protein>